<dbReference type="Proteomes" id="UP000004277">
    <property type="component" value="Unassembled WGS sequence"/>
</dbReference>
<organism evidence="1 2">
    <name type="scientific">Imbroritus primus</name>
    <dbReference type="NCBI Taxonomy" id="3058603"/>
    <lineage>
        <taxon>Bacteria</taxon>
        <taxon>Pseudomonadati</taxon>
        <taxon>Pseudomonadota</taxon>
        <taxon>Betaproteobacteria</taxon>
        <taxon>Burkholderiales</taxon>
        <taxon>Burkholderiaceae</taxon>
        <taxon>Imbroritus</taxon>
    </lineage>
</organism>
<comment type="caution">
    <text evidence="1">The sequence shown here is derived from an EMBL/GenBank/DDBJ whole genome shotgun (WGS) entry which is preliminary data.</text>
</comment>
<protein>
    <submittedName>
        <fullName evidence="1">DUF1294 domain-containing protein</fullName>
    </submittedName>
</protein>
<evidence type="ECO:0000313" key="1">
    <source>
        <dbReference type="EMBL" id="TMS59468.1"/>
    </source>
</evidence>
<keyword evidence="2" id="KW-1185">Reference proteome</keyword>
<gene>
    <name evidence="1" type="ORF">MW7_002370</name>
</gene>
<reference evidence="1" key="1">
    <citation type="submission" date="2019-05" db="EMBL/GenBank/DDBJ databases">
        <title>Revised genome assembly of Burkholderiaceae (previously Ralstonia) sp. PBA.</title>
        <authorList>
            <person name="Gan H.M."/>
        </authorList>
    </citation>
    <scope>NUCLEOTIDE SEQUENCE</scope>
    <source>
        <strain evidence="1">PBA</strain>
    </source>
</reference>
<sequence length="193" mass="20682">MKKAGRIKTWNTDKGYGFIDIHAELDNVFCHASALRNRGISPKPGDRVIFELSRDAQGRTCAVNVNVLGAPPPRTSVSPVPLLFGCIALSAFIVAGVLGALPPVIGWSTSVMSALAVLAYYSDKQAASRNARRTPEHSLHLLALAGGWPGALIAQQLFRHKNRKTSFQVTFWSTVALHCAAVAAWVAHSTGLV</sequence>
<name>A0ACD3SU41_9BURK</name>
<dbReference type="EMBL" id="AKCV02000007">
    <property type="protein sequence ID" value="TMS59468.1"/>
    <property type="molecule type" value="Genomic_DNA"/>
</dbReference>
<evidence type="ECO:0000313" key="2">
    <source>
        <dbReference type="Proteomes" id="UP000004277"/>
    </source>
</evidence>
<proteinExistence type="predicted"/>
<accession>A0ACD3SU41</accession>